<protein>
    <submittedName>
        <fullName evidence="1">Bm42</fullName>
    </submittedName>
</protein>
<evidence type="ECO:0000313" key="1">
    <source>
        <dbReference type="EMBL" id="CDP90867.1"/>
    </source>
</evidence>
<name>A0A0J9XLZ6_BRUMA</name>
<evidence type="ECO:0000313" key="2">
    <source>
        <dbReference type="WormBase" id="Bm42"/>
    </source>
</evidence>
<dbReference type="AlphaFoldDB" id="A0A0J9XLZ6"/>
<reference evidence="1" key="1">
    <citation type="journal article" date="2007" name="Science">
        <title>Draft genome of the filarial nematode parasite Brugia malayi.</title>
        <authorList>
            <person name="Ghedin E."/>
            <person name="Wang S."/>
            <person name="Spiro D."/>
            <person name="Caler E."/>
            <person name="Zhao Q."/>
            <person name="Crabtree J."/>
            <person name="Allen J.E."/>
            <person name="Delcher A.L."/>
            <person name="Guiliano D.B."/>
            <person name="Miranda-Saavedra D."/>
            <person name="Angiuoli S.V."/>
            <person name="Creasy T."/>
            <person name="Amedeo P."/>
            <person name="Haas B."/>
            <person name="El-Sayed N.M."/>
            <person name="Wortman J.R."/>
            <person name="Feldblyum T."/>
            <person name="Tallon L."/>
            <person name="Schatz M."/>
            <person name="Shumway M."/>
            <person name="Koo H."/>
            <person name="Salzberg S.L."/>
            <person name="Schobel S."/>
            <person name="Pertea M."/>
            <person name="Pop M."/>
            <person name="White O."/>
            <person name="Barton G.J."/>
            <person name="Carlow C.K."/>
            <person name="Crawford M.J."/>
            <person name="Daub J."/>
            <person name="Dimmic M.W."/>
            <person name="Estes C.F."/>
            <person name="Foster J.M."/>
            <person name="Ganatra M."/>
            <person name="Gregory W.F."/>
            <person name="Johnson N.M."/>
            <person name="Jin J."/>
            <person name="Komuniecki R."/>
            <person name="Korf I."/>
            <person name="Kumar S."/>
            <person name="Laney S."/>
            <person name="Li B.W."/>
            <person name="Li W."/>
            <person name="Lindblom T.H."/>
            <person name="Lustigman S."/>
            <person name="Ma D."/>
            <person name="Maina C.V."/>
            <person name="Martin D.M."/>
            <person name="McCarter J.P."/>
            <person name="McReynolds L."/>
            <person name="Mitreva M."/>
            <person name="Nutman T.B."/>
            <person name="Parkinson J."/>
            <person name="Peregrin-Alvarez J.M."/>
            <person name="Poole C."/>
            <person name="Ren Q."/>
            <person name="Saunders L."/>
            <person name="Sluder A.E."/>
            <person name="Smith K."/>
            <person name="Stanke M."/>
            <person name="Unnasch T.R."/>
            <person name="Ware J."/>
            <person name="Wei A.D."/>
            <person name="Weil G."/>
            <person name="Williams D.J."/>
            <person name="Zhang Y."/>
            <person name="Williams S.A."/>
            <person name="Fraser-Liggett C."/>
            <person name="Slatko B."/>
            <person name="Blaxter M.L."/>
            <person name="Scott A.L."/>
        </authorList>
    </citation>
    <scope>NUCLEOTIDE SEQUENCE</scope>
    <source>
        <strain evidence="1">FR3</strain>
    </source>
</reference>
<reference evidence="1" key="2">
    <citation type="submission" date="2012-12" db="EMBL/GenBank/DDBJ databases">
        <authorList>
            <person name="Gao Y.W."/>
            <person name="Fan S.T."/>
            <person name="Sun H.T."/>
            <person name="Wang Z."/>
            <person name="Gao X.L."/>
            <person name="Li Y.G."/>
            <person name="Wang T.C."/>
            <person name="Zhang K."/>
            <person name="Xu W.W."/>
            <person name="Yu Z.J."/>
            <person name="Xia X.Z."/>
        </authorList>
    </citation>
    <scope>NUCLEOTIDE SEQUENCE</scope>
    <source>
        <strain evidence="1">FR3</strain>
    </source>
</reference>
<proteinExistence type="predicted"/>
<gene>
    <name evidence="1 2" type="ORF">Bm42</name>
    <name evidence="1" type="ORF">BM_Bm42</name>
</gene>
<sequence length="50" mass="5974">MIGKKSKNANYGRQDDRCFLFIKVIARKLFKRFQSREVEQHCEPQSSNKL</sequence>
<organism evidence="1">
    <name type="scientific">Brugia malayi</name>
    <name type="common">Filarial nematode worm</name>
    <dbReference type="NCBI Taxonomy" id="6279"/>
    <lineage>
        <taxon>Eukaryota</taxon>
        <taxon>Metazoa</taxon>
        <taxon>Ecdysozoa</taxon>
        <taxon>Nematoda</taxon>
        <taxon>Chromadorea</taxon>
        <taxon>Rhabditida</taxon>
        <taxon>Spirurina</taxon>
        <taxon>Spiruromorpha</taxon>
        <taxon>Filarioidea</taxon>
        <taxon>Onchocercidae</taxon>
        <taxon>Brugia</taxon>
    </lineage>
</organism>
<dbReference type="EMBL" id="LN854763">
    <property type="protein sequence ID" value="CDP90867.1"/>
    <property type="molecule type" value="Genomic_DNA"/>
</dbReference>
<accession>A0A0J9XLZ6</accession>
<dbReference type="WormBase" id="Bm42">
    <property type="protein sequence ID" value="BM38370"/>
    <property type="gene ID" value="WBGene00220303"/>
</dbReference>